<sequence length="274" mass="30288">MTTSKEQETVIKSELRKSFFRSNLLMATSNFERMQALGAYYSIVPTLKRLYGDKPKEVRVAAIRRHLEFFNTNPYVYGPILGISMAMEEQTLENQKDSVISVRTGLMGPFAGLGDSLLAMTIVPIYMSIASGLAIEGNPIGPILFFLLFSITIWPIKYKGLMLGYEKGTEILTGENGNNILRRLSTMGNVVGMMVVGSLIVTTVRINTAIEYTVGESTINVQEMLDGIMPNLFPFLLTIGIYFLLKRKSAKNAVRIIVSIMIVGVLLSLLGILA</sequence>
<dbReference type="GO" id="GO:0005886">
    <property type="term" value="C:plasma membrane"/>
    <property type="evidence" value="ECO:0007669"/>
    <property type="project" value="TreeGrafter"/>
</dbReference>
<dbReference type="EMBL" id="NGKU01000001">
    <property type="protein sequence ID" value="OTN76353.1"/>
    <property type="molecule type" value="Genomic_DNA"/>
</dbReference>
<dbReference type="OrthoDB" id="9795582at2"/>
<dbReference type="Proteomes" id="UP000195043">
    <property type="component" value="Unassembled WGS sequence"/>
</dbReference>
<dbReference type="Pfam" id="PF03613">
    <property type="entry name" value="EIID-AGA"/>
    <property type="match status" value="1"/>
</dbReference>
<dbReference type="GO" id="GO:0009401">
    <property type="term" value="P:phosphoenolpyruvate-dependent sugar phosphotransferase system"/>
    <property type="evidence" value="ECO:0007669"/>
    <property type="project" value="InterPro"/>
</dbReference>
<evidence type="ECO:0000313" key="3">
    <source>
        <dbReference type="Proteomes" id="UP000195043"/>
    </source>
</evidence>
<evidence type="ECO:0000313" key="2">
    <source>
        <dbReference type="EMBL" id="OTN76353.1"/>
    </source>
</evidence>
<keyword evidence="1" id="KW-0472">Membrane</keyword>
<feature type="transmembrane region" description="Helical" evidence="1">
    <location>
        <begin position="228"/>
        <end position="245"/>
    </location>
</feature>
<protein>
    <recommendedName>
        <fullName evidence="4">PTS system mannose/fructose/sorbose-specific IID component</fullName>
    </recommendedName>
</protein>
<evidence type="ECO:0000256" key="1">
    <source>
        <dbReference type="SAM" id="Phobius"/>
    </source>
</evidence>
<keyword evidence="1" id="KW-0812">Transmembrane</keyword>
<comment type="caution">
    <text evidence="2">The sequence shown here is derived from an EMBL/GenBank/DDBJ whole genome shotgun (WGS) entry which is preliminary data.</text>
</comment>
<keyword evidence="3" id="KW-1185">Reference proteome</keyword>
<feature type="transmembrane region" description="Helical" evidence="1">
    <location>
        <begin position="106"/>
        <end position="127"/>
    </location>
</feature>
<accession>A0A242A6W4</accession>
<gene>
    <name evidence="2" type="ORF">A5886_001430</name>
</gene>
<evidence type="ECO:0008006" key="4">
    <source>
        <dbReference type="Google" id="ProtNLM"/>
    </source>
</evidence>
<name>A0A242A6W4_9ENTE</name>
<dbReference type="RefSeq" id="WP_086274321.1">
    <property type="nucleotide sequence ID" value="NZ_NGKU01000001.1"/>
</dbReference>
<feature type="transmembrane region" description="Helical" evidence="1">
    <location>
        <begin position="252"/>
        <end position="273"/>
    </location>
</feature>
<proteinExistence type="predicted"/>
<dbReference type="InterPro" id="IPR050303">
    <property type="entry name" value="GatZ_KbaZ_carbometab"/>
</dbReference>
<dbReference type="PANTHER" id="PTHR32502">
    <property type="entry name" value="N-ACETYLGALACTOSAMINE PERMEASE II COMPONENT-RELATED"/>
    <property type="match status" value="1"/>
</dbReference>
<dbReference type="PROSITE" id="PS51108">
    <property type="entry name" value="PTS_EIID"/>
    <property type="match status" value="1"/>
</dbReference>
<dbReference type="AlphaFoldDB" id="A0A242A6W4"/>
<keyword evidence="1" id="KW-1133">Transmembrane helix</keyword>
<reference evidence="2 3" key="1">
    <citation type="submission" date="2017-05" db="EMBL/GenBank/DDBJ databases">
        <title>The Genome Sequence of Enterococcus sp. 8G7_MSG3316.</title>
        <authorList>
            <consortium name="The Broad Institute Genomics Platform"/>
            <consortium name="The Broad Institute Genomic Center for Infectious Diseases"/>
            <person name="Earl A."/>
            <person name="Manson A."/>
            <person name="Schwartman J."/>
            <person name="Gilmore M."/>
            <person name="Abouelleil A."/>
            <person name="Cao P."/>
            <person name="Chapman S."/>
            <person name="Cusick C."/>
            <person name="Shea T."/>
            <person name="Young S."/>
            <person name="Neafsey D."/>
            <person name="Nusbaum C."/>
            <person name="Birren B."/>
        </authorList>
    </citation>
    <scope>NUCLEOTIDE SEQUENCE [LARGE SCALE GENOMIC DNA]</scope>
    <source>
        <strain evidence="2 3">8G7_MSG3316</strain>
    </source>
</reference>
<dbReference type="STRING" id="1834191.A5886_001430"/>
<dbReference type="InterPro" id="IPR004704">
    <property type="entry name" value="PTS_IID_man"/>
</dbReference>
<feature type="transmembrane region" description="Helical" evidence="1">
    <location>
        <begin position="139"/>
        <end position="156"/>
    </location>
</feature>
<feature type="transmembrane region" description="Helical" evidence="1">
    <location>
        <begin position="190"/>
        <end position="208"/>
    </location>
</feature>
<dbReference type="PANTHER" id="PTHR32502:SF27">
    <property type="entry name" value="PTS SYSTEM, MANNOSE-SPECIFIC IID COMPONENT"/>
    <property type="match status" value="1"/>
</dbReference>
<organism evidence="2 3">
    <name type="scientific">Candidatus Enterococcus testudinis</name>
    <dbReference type="NCBI Taxonomy" id="1834191"/>
    <lineage>
        <taxon>Bacteria</taxon>
        <taxon>Bacillati</taxon>
        <taxon>Bacillota</taxon>
        <taxon>Bacilli</taxon>
        <taxon>Lactobacillales</taxon>
        <taxon>Enterococcaceae</taxon>
        <taxon>Enterococcus</taxon>
    </lineage>
</organism>